<reference evidence="6" key="1">
    <citation type="journal article" date="2014" name="Int. J. Syst. Evol. Microbiol.">
        <title>Complete genome sequence of Corynebacterium casei LMG S-19264T (=DSM 44701T), isolated from a smear-ripened cheese.</title>
        <authorList>
            <consortium name="US DOE Joint Genome Institute (JGI-PGF)"/>
            <person name="Walter F."/>
            <person name="Albersmeier A."/>
            <person name="Kalinowski J."/>
            <person name="Ruckert C."/>
        </authorList>
    </citation>
    <scope>NUCLEOTIDE SEQUENCE</scope>
    <source>
        <strain evidence="6">CGMCC 1.7081</strain>
    </source>
</reference>
<dbReference type="GO" id="GO:0006508">
    <property type="term" value="P:proteolysis"/>
    <property type="evidence" value="ECO:0007669"/>
    <property type="project" value="UniProtKB-KW"/>
</dbReference>
<feature type="domain" description="NlpC/P60" evidence="5">
    <location>
        <begin position="158"/>
        <end position="281"/>
    </location>
</feature>
<name>A0A8J3HC47_9RHOB</name>
<dbReference type="InterPro" id="IPR000064">
    <property type="entry name" value="NLP_P60_dom"/>
</dbReference>
<evidence type="ECO:0000313" key="6">
    <source>
        <dbReference type="EMBL" id="GHH00832.1"/>
    </source>
</evidence>
<dbReference type="InterPro" id="IPR051794">
    <property type="entry name" value="PG_Endopeptidase_C40"/>
</dbReference>
<dbReference type="RefSeq" id="WP_028094845.1">
    <property type="nucleotide sequence ID" value="NZ_BNAP01000027.1"/>
</dbReference>
<dbReference type="Pfam" id="PF00877">
    <property type="entry name" value="NLPC_P60"/>
    <property type="match status" value="1"/>
</dbReference>
<dbReference type="Pfam" id="PF18348">
    <property type="entry name" value="SH3_16"/>
    <property type="match status" value="1"/>
</dbReference>
<keyword evidence="7" id="KW-1185">Reference proteome</keyword>
<dbReference type="SUPFAM" id="SSF54001">
    <property type="entry name" value="Cysteine proteinases"/>
    <property type="match status" value="1"/>
</dbReference>
<dbReference type="PROSITE" id="PS51935">
    <property type="entry name" value="NLPC_P60"/>
    <property type="match status" value="1"/>
</dbReference>
<dbReference type="Gene3D" id="3.90.1720.10">
    <property type="entry name" value="endopeptidase domain like (from Nostoc punctiforme)"/>
    <property type="match status" value="1"/>
</dbReference>
<protein>
    <recommendedName>
        <fullName evidence="5">NlpC/P60 domain-containing protein</fullName>
    </recommendedName>
</protein>
<dbReference type="GO" id="GO:0008234">
    <property type="term" value="F:cysteine-type peptidase activity"/>
    <property type="evidence" value="ECO:0007669"/>
    <property type="project" value="UniProtKB-KW"/>
</dbReference>
<dbReference type="InterPro" id="IPR041382">
    <property type="entry name" value="SH3_16"/>
</dbReference>
<dbReference type="EMBL" id="BNAP01000027">
    <property type="protein sequence ID" value="GHH00832.1"/>
    <property type="molecule type" value="Genomic_DNA"/>
</dbReference>
<dbReference type="AlphaFoldDB" id="A0A8J3HC47"/>
<dbReference type="PANTHER" id="PTHR47359">
    <property type="entry name" value="PEPTIDOGLYCAN DL-ENDOPEPTIDASE CWLO"/>
    <property type="match status" value="1"/>
</dbReference>
<comment type="caution">
    <text evidence="6">The sequence shown here is derived from an EMBL/GenBank/DDBJ whole genome shotgun (WGS) entry which is preliminary data.</text>
</comment>
<gene>
    <name evidence="6" type="ORF">GCM10010961_37840</name>
</gene>
<evidence type="ECO:0000256" key="4">
    <source>
        <dbReference type="ARBA" id="ARBA00022807"/>
    </source>
</evidence>
<evidence type="ECO:0000259" key="5">
    <source>
        <dbReference type="PROSITE" id="PS51935"/>
    </source>
</evidence>
<dbReference type="InterPro" id="IPR038765">
    <property type="entry name" value="Papain-like_cys_pep_sf"/>
</dbReference>
<evidence type="ECO:0000256" key="3">
    <source>
        <dbReference type="ARBA" id="ARBA00022801"/>
    </source>
</evidence>
<sequence>MTDRRRLRFNGRIAHDSLRGAVAAESFTAGSDWRVTAPRATLFPSEAAAARDRELILGEVFTVLERRGPLVFGFAARDGHVGWMEVAALSATAPVPSHRITTRHSYAKASPSLKTMDDSVLLPHGARVAVLAEDGPWRQIALGADRLWMPAAHLTPVDRPDTDPIEVAELYLGTPYLWGGNSAFGIDCSGLVQTALLACGLPCPGDSDQQERELGAALPAETPARRGDLFFWTGHVAMALDTTTLIHANAHHMAVAHELIADAMSRILDQGGGPITAHKRL</sequence>
<organism evidence="6 7">
    <name type="scientific">Pseudodonghicola xiamenensis</name>
    <dbReference type="NCBI Taxonomy" id="337702"/>
    <lineage>
        <taxon>Bacteria</taxon>
        <taxon>Pseudomonadati</taxon>
        <taxon>Pseudomonadota</taxon>
        <taxon>Alphaproteobacteria</taxon>
        <taxon>Rhodobacterales</taxon>
        <taxon>Paracoccaceae</taxon>
        <taxon>Pseudodonghicola</taxon>
    </lineage>
</organism>
<keyword evidence="2" id="KW-0645">Protease</keyword>
<evidence type="ECO:0000313" key="7">
    <source>
        <dbReference type="Proteomes" id="UP000611500"/>
    </source>
</evidence>
<reference evidence="6" key="2">
    <citation type="submission" date="2020-09" db="EMBL/GenBank/DDBJ databases">
        <authorList>
            <person name="Sun Q."/>
            <person name="Zhou Y."/>
        </authorList>
    </citation>
    <scope>NUCLEOTIDE SEQUENCE</scope>
    <source>
        <strain evidence="6">CGMCC 1.7081</strain>
    </source>
</reference>
<dbReference type="PANTHER" id="PTHR47359:SF3">
    <property type="entry name" value="NLP_P60 DOMAIN-CONTAINING PROTEIN-RELATED"/>
    <property type="match status" value="1"/>
</dbReference>
<comment type="similarity">
    <text evidence="1">Belongs to the peptidase C40 family.</text>
</comment>
<evidence type="ECO:0000256" key="2">
    <source>
        <dbReference type="ARBA" id="ARBA00022670"/>
    </source>
</evidence>
<accession>A0A8J3HC47</accession>
<dbReference type="Proteomes" id="UP000611500">
    <property type="component" value="Unassembled WGS sequence"/>
</dbReference>
<proteinExistence type="inferred from homology"/>
<keyword evidence="3" id="KW-0378">Hydrolase</keyword>
<keyword evidence="4" id="KW-0788">Thiol protease</keyword>
<evidence type="ECO:0000256" key="1">
    <source>
        <dbReference type="ARBA" id="ARBA00007074"/>
    </source>
</evidence>